<dbReference type="InterPro" id="IPR005225">
    <property type="entry name" value="Small_GTP-bd"/>
</dbReference>
<name>A0A0D0BGX5_9AGAR</name>
<dbReference type="HOGENOM" id="CLU_639437_0_0_1"/>
<comment type="subcellular location">
    <subcellularLocation>
        <location evidence="1">Cell membrane</location>
        <topology evidence="1">Lipid-anchor</topology>
        <orientation evidence="1">Cytoplasmic side</orientation>
    </subcellularLocation>
</comment>
<reference evidence="7 8" key="1">
    <citation type="submission" date="2014-04" db="EMBL/GenBank/DDBJ databases">
        <title>Evolutionary Origins and Diversification of the Mycorrhizal Mutualists.</title>
        <authorList>
            <consortium name="DOE Joint Genome Institute"/>
            <consortium name="Mycorrhizal Genomics Consortium"/>
            <person name="Kohler A."/>
            <person name="Kuo A."/>
            <person name="Nagy L.G."/>
            <person name="Floudas D."/>
            <person name="Copeland A."/>
            <person name="Barry K.W."/>
            <person name="Cichocki N."/>
            <person name="Veneault-Fourrey C."/>
            <person name="LaButti K."/>
            <person name="Lindquist E.A."/>
            <person name="Lipzen A."/>
            <person name="Lundell T."/>
            <person name="Morin E."/>
            <person name="Murat C."/>
            <person name="Riley R."/>
            <person name="Ohm R."/>
            <person name="Sun H."/>
            <person name="Tunlid A."/>
            <person name="Henrissat B."/>
            <person name="Grigoriev I.V."/>
            <person name="Hibbett D.S."/>
            <person name="Martin F."/>
        </authorList>
    </citation>
    <scope>NUCLEOTIDE SEQUENCE [LARGE SCALE GENOMIC DNA]</scope>
    <source>
        <strain evidence="7 8">FD-317 M1</strain>
    </source>
</reference>
<comment type="similarity">
    <text evidence="2">Belongs to the protein kinase superfamily. TKL Ser/Thr protein kinase family. ROCO subfamily.</text>
</comment>
<dbReference type="GO" id="GO:0003924">
    <property type="term" value="F:GTPase activity"/>
    <property type="evidence" value="ECO:0007669"/>
    <property type="project" value="InterPro"/>
</dbReference>
<protein>
    <recommendedName>
        <fullName evidence="6">Protein kinase domain-containing protein</fullName>
    </recommendedName>
</protein>
<dbReference type="CDD" id="cd00876">
    <property type="entry name" value="Ras"/>
    <property type="match status" value="1"/>
</dbReference>
<dbReference type="PANTHER" id="PTHR24070">
    <property type="entry name" value="RAS, DI-RAS, AND RHEB FAMILY MEMBERS OF SMALL GTPASE SUPERFAMILY"/>
    <property type="match status" value="1"/>
</dbReference>
<dbReference type="NCBIfam" id="TIGR00231">
    <property type="entry name" value="small_GTP"/>
    <property type="match status" value="1"/>
</dbReference>
<dbReference type="PROSITE" id="PS50011">
    <property type="entry name" value="PROTEIN_KINASE_DOM"/>
    <property type="match status" value="1"/>
</dbReference>
<dbReference type="Pfam" id="PF00071">
    <property type="entry name" value="Ras"/>
    <property type="match status" value="1"/>
</dbReference>
<keyword evidence="4" id="KW-0342">GTP-binding</keyword>
<dbReference type="SMART" id="SM00173">
    <property type="entry name" value="RAS"/>
    <property type="match status" value="1"/>
</dbReference>
<dbReference type="InterPro" id="IPR020849">
    <property type="entry name" value="Small_GTPase_Ras-type"/>
</dbReference>
<sequence>MRWLAPEYIFSSTTPVMNHTSRDIYAFGCTIVEILTQKLPFYDHKTDALVMFNLMNGGRPTRPQGVWCPDVAWNLITRCWTQDAQDRPLASEIHEILQSVLGSVSPVEHIGSYPMLAGIAAESPSLGIDASLWAGQPKPKGLEQKRENEDKYYLSHPSSFPSTLASKELPPVPNHPSRPPSPFFSSTSSTGLSSSSMTGSLGAGSIVTEPSNYQLPPIPVDLPSSEQWLSERNNVHTSQVVILGAGSVGKSALIARFVHDIFLGDYDYDPTIEDSYWCNITVDGETSFFEAVDLSGLEEYRRYNEMHIRAGKAFVLVFSLTQEASLEEVDYLRKQIYRTKGDTGGPIPIVVVGTKLDLASERVVYQNTIQYLASQWGLPFYETSAKSNWHVSEVFEHLVREMRAPQPTPRHPTVEKLRTSKKKGPCLIM</sequence>
<dbReference type="GO" id="GO:0007165">
    <property type="term" value="P:signal transduction"/>
    <property type="evidence" value="ECO:0007669"/>
    <property type="project" value="InterPro"/>
</dbReference>
<evidence type="ECO:0000256" key="4">
    <source>
        <dbReference type="ARBA" id="ARBA00023134"/>
    </source>
</evidence>
<dbReference type="PRINTS" id="PR00449">
    <property type="entry name" value="RASTRNSFRMNG"/>
</dbReference>
<organism evidence="7 8">
    <name type="scientific">Collybiopsis luxurians FD-317 M1</name>
    <dbReference type="NCBI Taxonomy" id="944289"/>
    <lineage>
        <taxon>Eukaryota</taxon>
        <taxon>Fungi</taxon>
        <taxon>Dikarya</taxon>
        <taxon>Basidiomycota</taxon>
        <taxon>Agaricomycotina</taxon>
        <taxon>Agaricomycetes</taxon>
        <taxon>Agaricomycetidae</taxon>
        <taxon>Agaricales</taxon>
        <taxon>Marasmiineae</taxon>
        <taxon>Omphalotaceae</taxon>
        <taxon>Collybiopsis</taxon>
        <taxon>Collybiopsis luxurians</taxon>
    </lineage>
</organism>
<dbReference type="InterPro" id="IPR000719">
    <property type="entry name" value="Prot_kinase_dom"/>
</dbReference>
<dbReference type="SMART" id="SM00174">
    <property type="entry name" value="RHO"/>
    <property type="match status" value="1"/>
</dbReference>
<evidence type="ECO:0000256" key="3">
    <source>
        <dbReference type="ARBA" id="ARBA00022741"/>
    </source>
</evidence>
<evidence type="ECO:0000313" key="8">
    <source>
        <dbReference type="Proteomes" id="UP000053593"/>
    </source>
</evidence>
<dbReference type="GO" id="GO:0005525">
    <property type="term" value="F:GTP binding"/>
    <property type="evidence" value="ECO:0007669"/>
    <property type="project" value="UniProtKB-KW"/>
</dbReference>
<dbReference type="InterPro" id="IPR001245">
    <property type="entry name" value="Ser-Thr/Tyr_kinase_cat_dom"/>
</dbReference>
<dbReference type="InterPro" id="IPR001806">
    <property type="entry name" value="Small_GTPase"/>
</dbReference>
<keyword evidence="3" id="KW-0547">Nucleotide-binding</keyword>
<dbReference type="GO" id="GO:0005886">
    <property type="term" value="C:plasma membrane"/>
    <property type="evidence" value="ECO:0007669"/>
    <property type="project" value="UniProtKB-SubCell"/>
</dbReference>
<dbReference type="GO" id="GO:0005524">
    <property type="term" value="F:ATP binding"/>
    <property type="evidence" value="ECO:0007669"/>
    <property type="project" value="InterPro"/>
</dbReference>
<feature type="compositionally biased region" description="Low complexity" evidence="5">
    <location>
        <begin position="183"/>
        <end position="203"/>
    </location>
</feature>
<feature type="domain" description="Protein kinase" evidence="6">
    <location>
        <begin position="1"/>
        <end position="97"/>
    </location>
</feature>
<dbReference type="SUPFAM" id="SSF56112">
    <property type="entry name" value="Protein kinase-like (PK-like)"/>
    <property type="match status" value="1"/>
</dbReference>
<evidence type="ECO:0000256" key="2">
    <source>
        <dbReference type="ARBA" id="ARBA00008171"/>
    </source>
</evidence>
<dbReference type="Proteomes" id="UP000053593">
    <property type="component" value="Unassembled WGS sequence"/>
</dbReference>
<feature type="compositionally biased region" description="Pro residues" evidence="5">
    <location>
        <begin position="170"/>
        <end position="182"/>
    </location>
</feature>
<dbReference type="InterPro" id="IPR027417">
    <property type="entry name" value="P-loop_NTPase"/>
</dbReference>
<dbReference type="GO" id="GO:0004672">
    <property type="term" value="F:protein kinase activity"/>
    <property type="evidence" value="ECO:0007669"/>
    <property type="project" value="InterPro"/>
</dbReference>
<feature type="region of interest" description="Disordered" evidence="5">
    <location>
        <begin position="138"/>
        <end position="203"/>
    </location>
</feature>
<feature type="compositionally biased region" description="Basic and acidic residues" evidence="5">
    <location>
        <begin position="140"/>
        <end position="153"/>
    </location>
</feature>
<dbReference type="PROSITE" id="PS51419">
    <property type="entry name" value="RAB"/>
    <property type="match status" value="1"/>
</dbReference>
<gene>
    <name evidence="7" type="ORF">GYMLUDRAFT_41533</name>
</gene>
<dbReference type="SMART" id="SM00175">
    <property type="entry name" value="RAB"/>
    <property type="match status" value="1"/>
</dbReference>
<keyword evidence="8" id="KW-1185">Reference proteome</keyword>
<evidence type="ECO:0000256" key="5">
    <source>
        <dbReference type="SAM" id="MobiDB-lite"/>
    </source>
</evidence>
<dbReference type="PROSITE" id="PS51421">
    <property type="entry name" value="RAS"/>
    <property type="match status" value="1"/>
</dbReference>
<accession>A0A0D0BGX5</accession>
<dbReference type="AlphaFoldDB" id="A0A0D0BGX5"/>
<dbReference type="Gene3D" id="1.10.510.10">
    <property type="entry name" value="Transferase(Phosphotransferase) domain 1"/>
    <property type="match status" value="1"/>
</dbReference>
<proteinExistence type="inferred from homology"/>
<dbReference type="OrthoDB" id="346907at2759"/>
<evidence type="ECO:0000256" key="1">
    <source>
        <dbReference type="ARBA" id="ARBA00004342"/>
    </source>
</evidence>
<dbReference type="Pfam" id="PF07714">
    <property type="entry name" value="PK_Tyr_Ser-Thr"/>
    <property type="match status" value="1"/>
</dbReference>
<dbReference type="InterPro" id="IPR011009">
    <property type="entry name" value="Kinase-like_dom_sf"/>
</dbReference>
<dbReference type="Gene3D" id="3.40.50.300">
    <property type="entry name" value="P-loop containing nucleotide triphosphate hydrolases"/>
    <property type="match status" value="1"/>
</dbReference>
<evidence type="ECO:0000259" key="6">
    <source>
        <dbReference type="PROSITE" id="PS50011"/>
    </source>
</evidence>
<evidence type="ECO:0000313" key="7">
    <source>
        <dbReference type="EMBL" id="KIK63205.1"/>
    </source>
</evidence>
<dbReference type="EMBL" id="KN834765">
    <property type="protein sequence ID" value="KIK63205.1"/>
    <property type="molecule type" value="Genomic_DNA"/>
</dbReference>
<dbReference type="SUPFAM" id="SSF52540">
    <property type="entry name" value="P-loop containing nucleoside triphosphate hydrolases"/>
    <property type="match status" value="1"/>
</dbReference>
<feature type="compositionally biased region" description="Polar residues" evidence="5">
    <location>
        <begin position="156"/>
        <end position="165"/>
    </location>
</feature>